<reference evidence="9" key="1">
    <citation type="submission" date="2022-06" db="EMBL/GenBank/DDBJ databases">
        <title>Vallitalea longa sp. nov., an anaerobic bacterium isolated from marine sediment.</title>
        <authorList>
            <person name="Hirano S."/>
            <person name="Terahara T."/>
            <person name="Mori K."/>
            <person name="Hamada M."/>
            <person name="Matsumoto R."/>
            <person name="Kobayashi T."/>
        </authorList>
    </citation>
    <scope>NUCLEOTIDE SEQUENCE</scope>
    <source>
        <strain evidence="9">SH18-1</strain>
    </source>
</reference>
<sequence length="181" mass="20926">MISKEKYNKLRNVTLEMLSDCKIALSQEEKKHVEVADFGLDRIDEMGLQVITYVNTDRCCAKELVLTPWQICPEHRHPSVNGCSGKEETFRCRYGEVYLYVEGDKTVVIKARIPQDKEDVFTVFSEIVLRPGEQYTLRPNTLHWFQAGEQGCIVSEFSTTSRDELDIFTDPMIDRIPKVED</sequence>
<keyword evidence="4 9" id="KW-0413">Isomerase</keyword>
<comment type="catalytic activity">
    <reaction evidence="6">
        <text>D-lyxose = D-xylulose</text>
        <dbReference type="Rhea" id="RHEA:14201"/>
        <dbReference type="ChEBI" id="CHEBI:16789"/>
        <dbReference type="ChEBI" id="CHEBI:17140"/>
        <dbReference type="EC" id="5.3.1.15"/>
    </reaction>
</comment>
<organism evidence="9 10">
    <name type="scientific">Vallitalea longa</name>
    <dbReference type="NCBI Taxonomy" id="2936439"/>
    <lineage>
        <taxon>Bacteria</taxon>
        <taxon>Bacillati</taxon>
        <taxon>Bacillota</taxon>
        <taxon>Clostridia</taxon>
        <taxon>Lachnospirales</taxon>
        <taxon>Vallitaleaceae</taxon>
        <taxon>Vallitalea</taxon>
    </lineage>
</organism>
<name>A0A9W5Y7U1_9FIRM</name>
<accession>A0A9W5Y7U1</accession>
<dbReference type="Proteomes" id="UP001144256">
    <property type="component" value="Unassembled WGS sequence"/>
</dbReference>
<comment type="cofactor">
    <cofactor evidence="1">
        <name>Mn(2+)</name>
        <dbReference type="ChEBI" id="CHEBI:29035"/>
    </cofactor>
</comment>
<comment type="similarity">
    <text evidence="7">Belongs to the D-lyxose ketol-isomerase family.</text>
</comment>
<dbReference type="RefSeq" id="WP_281812302.1">
    <property type="nucleotide sequence ID" value="NZ_BRLB01000001.1"/>
</dbReference>
<keyword evidence="2" id="KW-0479">Metal-binding</keyword>
<evidence type="ECO:0000256" key="3">
    <source>
        <dbReference type="ARBA" id="ARBA00023211"/>
    </source>
</evidence>
<keyword evidence="10" id="KW-1185">Reference proteome</keyword>
<protein>
    <recommendedName>
        <fullName evidence="8">D-lyxose ketol-isomerase</fullName>
        <ecNumber evidence="8">5.3.1.15</ecNumber>
    </recommendedName>
</protein>
<evidence type="ECO:0000256" key="7">
    <source>
        <dbReference type="ARBA" id="ARBA00044951"/>
    </source>
</evidence>
<evidence type="ECO:0000256" key="6">
    <source>
        <dbReference type="ARBA" id="ARBA00044907"/>
    </source>
</evidence>
<proteinExistence type="inferred from homology"/>
<dbReference type="CDD" id="cd20308">
    <property type="entry name" value="cupin_YdaE"/>
    <property type="match status" value="1"/>
</dbReference>
<keyword evidence="3" id="KW-0464">Manganese</keyword>
<dbReference type="SUPFAM" id="SSF51182">
    <property type="entry name" value="RmlC-like cupins"/>
    <property type="match status" value="1"/>
</dbReference>
<gene>
    <name evidence="9" type="ORF">SH1V18_07070</name>
</gene>
<dbReference type="GO" id="GO:0047828">
    <property type="term" value="F:D-lyxose ketol-isomerase activity"/>
    <property type="evidence" value="ECO:0007669"/>
    <property type="project" value="UniProtKB-EC"/>
</dbReference>
<evidence type="ECO:0000313" key="9">
    <source>
        <dbReference type="EMBL" id="GKX28227.1"/>
    </source>
</evidence>
<dbReference type="Pfam" id="PF07385">
    <property type="entry name" value="Lyx_isomer"/>
    <property type="match status" value="1"/>
</dbReference>
<dbReference type="EC" id="5.3.1.15" evidence="8"/>
<comment type="caution">
    <text evidence="9">The sequence shown here is derived from an EMBL/GenBank/DDBJ whole genome shotgun (WGS) entry which is preliminary data.</text>
</comment>
<dbReference type="InterPro" id="IPR014710">
    <property type="entry name" value="RmlC-like_jellyroll"/>
</dbReference>
<evidence type="ECO:0000256" key="1">
    <source>
        <dbReference type="ARBA" id="ARBA00001936"/>
    </source>
</evidence>
<dbReference type="AlphaFoldDB" id="A0A9W5Y7U1"/>
<evidence type="ECO:0000256" key="4">
    <source>
        <dbReference type="ARBA" id="ARBA00023235"/>
    </source>
</evidence>
<evidence type="ECO:0000313" key="10">
    <source>
        <dbReference type="Proteomes" id="UP001144256"/>
    </source>
</evidence>
<dbReference type="GO" id="GO:0046872">
    <property type="term" value="F:metal ion binding"/>
    <property type="evidence" value="ECO:0007669"/>
    <property type="project" value="UniProtKB-KW"/>
</dbReference>
<evidence type="ECO:0000256" key="2">
    <source>
        <dbReference type="ARBA" id="ARBA00022723"/>
    </source>
</evidence>
<evidence type="ECO:0000256" key="5">
    <source>
        <dbReference type="ARBA" id="ARBA00023277"/>
    </source>
</evidence>
<dbReference type="EMBL" id="BRLB01000001">
    <property type="protein sequence ID" value="GKX28227.1"/>
    <property type="molecule type" value="Genomic_DNA"/>
</dbReference>
<evidence type="ECO:0000256" key="8">
    <source>
        <dbReference type="ARBA" id="ARBA00044972"/>
    </source>
</evidence>
<dbReference type="InterPro" id="IPR010864">
    <property type="entry name" value="D-lyxose_isomer"/>
</dbReference>
<keyword evidence="5" id="KW-0119">Carbohydrate metabolism</keyword>
<dbReference type="Gene3D" id="2.60.120.10">
    <property type="entry name" value="Jelly Rolls"/>
    <property type="match status" value="1"/>
</dbReference>
<dbReference type="InterPro" id="IPR011051">
    <property type="entry name" value="RmlC_Cupin_sf"/>
</dbReference>